<evidence type="ECO:0000313" key="1">
    <source>
        <dbReference type="EMBL" id="CAE2198445.1"/>
    </source>
</evidence>
<accession>A0A6T7XL81</accession>
<gene>
    <name evidence="1" type="ORF">CPOL0286_LOCUS3799</name>
</gene>
<dbReference type="EMBL" id="HBKO01008126">
    <property type="protein sequence ID" value="CAE2198445.1"/>
    <property type="molecule type" value="Transcribed_RNA"/>
</dbReference>
<sequence length="190" mass="20320">MNAMNALGFEYADGYNFDHTGDGIDEAKFAAEQLPFHKYNLPPHEHGLHPSQRVEVDVVVTGDWTTKTDGCHGAVHKASPYRRPGGPPASGFSGYTPLWRPPDNPLDGGKSADLYSSGAATYSGYMGNRPGEKADPFIAGKVNVDDARGVAPWQGEPRDGSMAARIAQRRLAAANTRKAAPYGPAGIRQV</sequence>
<dbReference type="AlphaFoldDB" id="A0A6T7XL81"/>
<name>A0A6T7XL81_9EUKA</name>
<organism evidence="1">
    <name type="scientific">Prymnesium polylepis</name>
    <dbReference type="NCBI Taxonomy" id="72548"/>
    <lineage>
        <taxon>Eukaryota</taxon>
        <taxon>Haptista</taxon>
        <taxon>Haptophyta</taxon>
        <taxon>Prymnesiophyceae</taxon>
        <taxon>Prymnesiales</taxon>
        <taxon>Prymnesiaceae</taxon>
        <taxon>Prymnesium</taxon>
    </lineage>
</organism>
<protein>
    <submittedName>
        <fullName evidence="1">Uncharacterized protein</fullName>
    </submittedName>
</protein>
<reference evidence="1" key="1">
    <citation type="submission" date="2021-01" db="EMBL/GenBank/DDBJ databases">
        <authorList>
            <person name="Corre E."/>
            <person name="Pelletier E."/>
            <person name="Niang G."/>
            <person name="Scheremetjew M."/>
            <person name="Finn R."/>
            <person name="Kale V."/>
            <person name="Holt S."/>
            <person name="Cochrane G."/>
            <person name="Meng A."/>
            <person name="Brown T."/>
            <person name="Cohen L."/>
        </authorList>
    </citation>
    <scope>NUCLEOTIDE SEQUENCE</scope>
    <source>
        <strain evidence="1">UIO037</strain>
    </source>
</reference>
<proteinExistence type="predicted"/>